<name>A0A395GNY2_9EURO</name>
<dbReference type="EMBL" id="KZ824465">
    <property type="protein sequence ID" value="RAK97220.1"/>
    <property type="molecule type" value="Genomic_DNA"/>
</dbReference>
<evidence type="ECO:0000313" key="2">
    <source>
        <dbReference type="Proteomes" id="UP000249402"/>
    </source>
</evidence>
<gene>
    <name evidence="1" type="ORF">BO80DRAFT_195504</name>
</gene>
<reference evidence="1 2" key="1">
    <citation type="submission" date="2018-02" db="EMBL/GenBank/DDBJ databases">
        <title>The genomes of Aspergillus section Nigri reveals drivers in fungal speciation.</title>
        <authorList>
            <consortium name="DOE Joint Genome Institute"/>
            <person name="Vesth T.C."/>
            <person name="Nybo J."/>
            <person name="Theobald S."/>
            <person name="Brandl J."/>
            <person name="Frisvad J.C."/>
            <person name="Nielsen K.F."/>
            <person name="Lyhne E.K."/>
            <person name="Kogle M.E."/>
            <person name="Kuo A."/>
            <person name="Riley R."/>
            <person name="Clum A."/>
            <person name="Nolan M."/>
            <person name="Lipzen A."/>
            <person name="Salamov A."/>
            <person name="Henrissat B."/>
            <person name="Wiebenga A."/>
            <person name="De vries R.P."/>
            <person name="Grigoriev I.V."/>
            <person name="Mortensen U.H."/>
            <person name="Andersen M.R."/>
            <person name="Baker S.E."/>
        </authorList>
    </citation>
    <scope>NUCLEOTIDE SEQUENCE [LARGE SCALE GENOMIC DNA]</scope>
    <source>
        <strain evidence="1 2">CBS 121593</strain>
    </source>
</reference>
<sequence>MVLRDRGKLSKCKSSTTLTLNAKTPARETKPRTLDDQIPFQHSKRESFDANPFHLGSAAYPEVWNLSMRRYVRDVLVSQWSVLYIHYVFMMKIVPSSDRYVGDVVRWARKGRDIITVAEFAHSRLCHLWQPLGTSSSCVDRVDDQSAMRENNH</sequence>
<dbReference type="GeneID" id="37219015"/>
<dbReference type="VEuPathDB" id="FungiDB:BO80DRAFT_195504"/>
<proteinExistence type="predicted"/>
<dbReference type="RefSeq" id="XP_025571548.1">
    <property type="nucleotide sequence ID" value="XM_025714150.1"/>
</dbReference>
<accession>A0A395GNY2</accession>
<protein>
    <submittedName>
        <fullName evidence="1">Uncharacterized protein</fullName>
    </submittedName>
</protein>
<dbReference type="AlphaFoldDB" id="A0A395GNY2"/>
<dbReference type="Proteomes" id="UP000249402">
    <property type="component" value="Unassembled WGS sequence"/>
</dbReference>
<evidence type="ECO:0000313" key="1">
    <source>
        <dbReference type="EMBL" id="RAK97220.1"/>
    </source>
</evidence>
<keyword evidence="2" id="KW-1185">Reference proteome</keyword>
<organism evidence="1 2">
    <name type="scientific">Aspergillus ibericus CBS 121593</name>
    <dbReference type="NCBI Taxonomy" id="1448316"/>
    <lineage>
        <taxon>Eukaryota</taxon>
        <taxon>Fungi</taxon>
        <taxon>Dikarya</taxon>
        <taxon>Ascomycota</taxon>
        <taxon>Pezizomycotina</taxon>
        <taxon>Eurotiomycetes</taxon>
        <taxon>Eurotiomycetidae</taxon>
        <taxon>Eurotiales</taxon>
        <taxon>Aspergillaceae</taxon>
        <taxon>Aspergillus</taxon>
        <taxon>Aspergillus subgen. Circumdati</taxon>
    </lineage>
</organism>